<dbReference type="Proteomes" id="UP001497516">
    <property type="component" value="Chromosome 8"/>
</dbReference>
<name>A0AAV2G6I3_9ROSI</name>
<evidence type="ECO:0000313" key="2">
    <source>
        <dbReference type="Proteomes" id="UP001497516"/>
    </source>
</evidence>
<proteinExistence type="predicted"/>
<accession>A0AAV2G6I3</accession>
<keyword evidence="2" id="KW-1185">Reference proteome</keyword>
<reference evidence="1 2" key="1">
    <citation type="submission" date="2024-04" db="EMBL/GenBank/DDBJ databases">
        <authorList>
            <person name="Fracassetti M."/>
        </authorList>
    </citation>
    <scope>NUCLEOTIDE SEQUENCE [LARGE SCALE GENOMIC DNA]</scope>
</reference>
<sequence>MRNTPTKTIIRSGMEAREKMASTTTTRGKRVCGRTAAEYSSAAVTSSPDYAALIDSISSQTLSFRQLRIHIRKLAHSLRNKLGVEVGEEEAETEFPEAELKKSSAAALSYSLGKGGKSKRVLLSHDNFIVTAAMVTADQETKEVRW</sequence>
<protein>
    <submittedName>
        <fullName evidence="1">Uncharacterized protein</fullName>
    </submittedName>
</protein>
<dbReference type="EMBL" id="OZ034821">
    <property type="protein sequence ID" value="CAL1405879.1"/>
    <property type="molecule type" value="Genomic_DNA"/>
</dbReference>
<dbReference type="Gene3D" id="3.40.50.980">
    <property type="match status" value="2"/>
</dbReference>
<evidence type="ECO:0000313" key="1">
    <source>
        <dbReference type="EMBL" id="CAL1405879.1"/>
    </source>
</evidence>
<organism evidence="1 2">
    <name type="scientific">Linum trigynum</name>
    <dbReference type="NCBI Taxonomy" id="586398"/>
    <lineage>
        <taxon>Eukaryota</taxon>
        <taxon>Viridiplantae</taxon>
        <taxon>Streptophyta</taxon>
        <taxon>Embryophyta</taxon>
        <taxon>Tracheophyta</taxon>
        <taxon>Spermatophyta</taxon>
        <taxon>Magnoliopsida</taxon>
        <taxon>eudicotyledons</taxon>
        <taxon>Gunneridae</taxon>
        <taxon>Pentapetalae</taxon>
        <taxon>rosids</taxon>
        <taxon>fabids</taxon>
        <taxon>Malpighiales</taxon>
        <taxon>Linaceae</taxon>
        <taxon>Linum</taxon>
    </lineage>
</organism>
<dbReference type="SUPFAM" id="SSF56801">
    <property type="entry name" value="Acetyl-CoA synthetase-like"/>
    <property type="match status" value="1"/>
</dbReference>
<dbReference type="AlphaFoldDB" id="A0AAV2G6I3"/>
<gene>
    <name evidence="1" type="ORF">LTRI10_LOCUS45641</name>
</gene>